<organism evidence="2 3">
    <name type="scientific">Lepidopterella palustris CBS 459.81</name>
    <dbReference type="NCBI Taxonomy" id="1314670"/>
    <lineage>
        <taxon>Eukaryota</taxon>
        <taxon>Fungi</taxon>
        <taxon>Dikarya</taxon>
        <taxon>Ascomycota</taxon>
        <taxon>Pezizomycotina</taxon>
        <taxon>Dothideomycetes</taxon>
        <taxon>Pleosporomycetidae</taxon>
        <taxon>Mytilinidiales</taxon>
        <taxon>Argynnaceae</taxon>
        <taxon>Lepidopterella</taxon>
    </lineage>
</organism>
<dbReference type="OrthoDB" id="438080at2759"/>
<sequence length="170" mass="18348">LRFLKDSAYLISIHAPTTSAVLGSQYDKLLEENDLDLQASKKEWDAHRRNICGACGSLLIPGITCSVAQERIPPGKSRKETKGSNKPAGDVEKSMVYSCSRCYRKTSQPVPSRRPKFLKKGAQDLKAQGASILSPASSSITGEGTPRSVNASSKKRAKARKQSGLQAMLA</sequence>
<keyword evidence="3" id="KW-1185">Reference proteome</keyword>
<evidence type="ECO:0000313" key="3">
    <source>
        <dbReference type="Proteomes" id="UP000250266"/>
    </source>
</evidence>
<reference evidence="2 3" key="1">
    <citation type="journal article" date="2016" name="Nat. Commun.">
        <title>Ectomycorrhizal ecology is imprinted in the genome of the dominant symbiotic fungus Cenococcum geophilum.</title>
        <authorList>
            <consortium name="DOE Joint Genome Institute"/>
            <person name="Peter M."/>
            <person name="Kohler A."/>
            <person name="Ohm R.A."/>
            <person name="Kuo A."/>
            <person name="Krutzmann J."/>
            <person name="Morin E."/>
            <person name="Arend M."/>
            <person name="Barry K.W."/>
            <person name="Binder M."/>
            <person name="Choi C."/>
            <person name="Clum A."/>
            <person name="Copeland A."/>
            <person name="Grisel N."/>
            <person name="Haridas S."/>
            <person name="Kipfer T."/>
            <person name="LaButti K."/>
            <person name="Lindquist E."/>
            <person name="Lipzen A."/>
            <person name="Maire R."/>
            <person name="Meier B."/>
            <person name="Mihaltcheva S."/>
            <person name="Molinier V."/>
            <person name="Murat C."/>
            <person name="Poggeler S."/>
            <person name="Quandt C.A."/>
            <person name="Sperisen C."/>
            <person name="Tritt A."/>
            <person name="Tisserant E."/>
            <person name="Crous P.W."/>
            <person name="Henrissat B."/>
            <person name="Nehls U."/>
            <person name="Egli S."/>
            <person name="Spatafora J.W."/>
            <person name="Grigoriev I.V."/>
            <person name="Martin F.M."/>
        </authorList>
    </citation>
    <scope>NUCLEOTIDE SEQUENCE [LARGE SCALE GENOMIC DNA]</scope>
    <source>
        <strain evidence="2 3">CBS 459.81</strain>
    </source>
</reference>
<dbReference type="EMBL" id="KV744984">
    <property type="protein sequence ID" value="OCK79869.1"/>
    <property type="molecule type" value="Genomic_DNA"/>
</dbReference>
<evidence type="ECO:0000256" key="1">
    <source>
        <dbReference type="SAM" id="MobiDB-lite"/>
    </source>
</evidence>
<dbReference type="Proteomes" id="UP000250266">
    <property type="component" value="Unassembled WGS sequence"/>
</dbReference>
<gene>
    <name evidence="2" type="ORF">K432DRAFT_264241</name>
</gene>
<feature type="region of interest" description="Disordered" evidence="1">
    <location>
        <begin position="71"/>
        <end position="92"/>
    </location>
</feature>
<feature type="non-terminal residue" evidence="2">
    <location>
        <position position="1"/>
    </location>
</feature>
<dbReference type="GO" id="GO:0006396">
    <property type="term" value="P:RNA processing"/>
    <property type="evidence" value="ECO:0007669"/>
    <property type="project" value="InterPro"/>
</dbReference>
<dbReference type="Gene3D" id="6.20.50.20">
    <property type="match status" value="1"/>
</dbReference>
<protein>
    <submittedName>
        <fullName evidence="2">Uncharacterized protein</fullName>
    </submittedName>
</protein>
<evidence type="ECO:0000313" key="2">
    <source>
        <dbReference type="EMBL" id="OCK79869.1"/>
    </source>
</evidence>
<feature type="non-terminal residue" evidence="2">
    <location>
        <position position="170"/>
    </location>
</feature>
<name>A0A8E2E9T6_9PEZI</name>
<feature type="compositionally biased region" description="Basic and acidic residues" evidence="1">
    <location>
        <begin position="77"/>
        <end position="92"/>
    </location>
</feature>
<feature type="region of interest" description="Disordered" evidence="1">
    <location>
        <begin position="128"/>
        <end position="170"/>
    </location>
</feature>
<proteinExistence type="predicted"/>
<dbReference type="Pfam" id="PF04032">
    <property type="entry name" value="Rpr2"/>
    <property type="match status" value="1"/>
</dbReference>
<dbReference type="InterPro" id="IPR007175">
    <property type="entry name" value="Rpr2/Snm1/Rpp21"/>
</dbReference>
<dbReference type="AlphaFoldDB" id="A0A8E2E9T6"/>
<accession>A0A8E2E9T6</accession>